<accession>A0A1G6XYV5</accession>
<name>A0A1G6XYV5_9ACTN</name>
<sequence length="108" mass="11948">MSAITRDNPAEHRYEIHDDGRLAGFAVYELTDGNIAFTHTETLPEFGGRGLAGQLVAEALDDARRRNLAVLPYCPYVRKVIARDTGTYLDLVPEKDRARLGFPSAETA</sequence>
<dbReference type="RefSeq" id="WP_055572430.1">
    <property type="nucleotide sequence ID" value="NZ_FMZK01000012.1"/>
</dbReference>
<dbReference type="Pfam" id="PF14542">
    <property type="entry name" value="Acetyltransf_CG"/>
    <property type="match status" value="1"/>
</dbReference>
<gene>
    <name evidence="3" type="ORF">SAMN05216505_112129</name>
</gene>
<dbReference type="SUPFAM" id="SSF55729">
    <property type="entry name" value="Acyl-CoA N-acyltransferases (Nat)"/>
    <property type="match status" value="1"/>
</dbReference>
<dbReference type="PROSITE" id="PS51186">
    <property type="entry name" value="GNAT"/>
    <property type="match status" value="1"/>
</dbReference>
<keyword evidence="4" id="KW-1185">Reference proteome</keyword>
<dbReference type="PANTHER" id="PTHR31435:SF10">
    <property type="entry name" value="BSR4717 PROTEIN"/>
    <property type="match status" value="1"/>
</dbReference>
<reference evidence="4" key="1">
    <citation type="submission" date="2016-10" db="EMBL/GenBank/DDBJ databases">
        <authorList>
            <person name="Varghese N."/>
            <person name="Submissions S."/>
        </authorList>
    </citation>
    <scope>NUCLEOTIDE SEQUENCE [LARGE SCALE GENOMIC DNA]</scope>
    <source>
        <strain evidence="4">CGMCC 4.3504</strain>
    </source>
</reference>
<dbReference type="Proteomes" id="UP000182100">
    <property type="component" value="Unassembled WGS sequence"/>
</dbReference>
<evidence type="ECO:0000313" key="4">
    <source>
        <dbReference type="Proteomes" id="UP000182100"/>
    </source>
</evidence>
<organism evidence="3 4">
    <name type="scientific">Streptomyces prasinopilosus</name>
    <dbReference type="NCBI Taxonomy" id="67344"/>
    <lineage>
        <taxon>Bacteria</taxon>
        <taxon>Bacillati</taxon>
        <taxon>Actinomycetota</taxon>
        <taxon>Actinomycetes</taxon>
        <taxon>Kitasatosporales</taxon>
        <taxon>Streptomycetaceae</taxon>
        <taxon>Streptomyces</taxon>
    </lineage>
</organism>
<proteinExistence type="predicted"/>
<dbReference type="InterPro" id="IPR031165">
    <property type="entry name" value="GNAT_YJDJ"/>
</dbReference>
<feature type="domain" description="N-acetyltransferase" evidence="2">
    <location>
        <begin position="6"/>
        <end position="93"/>
    </location>
</feature>
<feature type="domain" description="N-acetyltransferase" evidence="1">
    <location>
        <begin position="1"/>
        <end position="108"/>
    </location>
</feature>
<dbReference type="GO" id="GO:0016747">
    <property type="term" value="F:acyltransferase activity, transferring groups other than amino-acyl groups"/>
    <property type="evidence" value="ECO:0007669"/>
    <property type="project" value="InterPro"/>
</dbReference>
<dbReference type="AlphaFoldDB" id="A0A1G6XYV5"/>
<dbReference type="InterPro" id="IPR000182">
    <property type="entry name" value="GNAT_dom"/>
</dbReference>
<dbReference type="InterPro" id="IPR045057">
    <property type="entry name" value="Gcn5-rel_NAT"/>
</dbReference>
<dbReference type="InterPro" id="IPR016181">
    <property type="entry name" value="Acyl_CoA_acyltransferase"/>
</dbReference>
<evidence type="ECO:0000259" key="2">
    <source>
        <dbReference type="PROSITE" id="PS51729"/>
    </source>
</evidence>
<dbReference type="STRING" id="67344.SAMN05216505_112129"/>
<evidence type="ECO:0000313" key="3">
    <source>
        <dbReference type="EMBL" id="SDD83222.1"/>
    </source>
</evidence>
<dbReference type="PANTHER" id="PTHR31435">
    <property type="entry name" value="PROTEIN NATD1"/>
    <property type="match status" value="1"/>
</dbReference>
<dbReference type="Gene3D" id="3.40.630.30">
    <property type="match status" value="1"/>
</dbReference>
<protein>
    <submittedName>
        <fullName evidence="3">Uncharacterized protein</fullName>
    </submittedName>
</protein>
<dbReference type="CDD" id="cd04301">
    <property type="entry name" value="NAT_SF"/>
    <property type="match status" value="1"/>
</dbReference>
<evidence type="ECO:0000259" key="1">
    <source>
        <dbReference type="PROSITE" id="PS51186"/>
    </source>
</evidence>
<dbReference type="PROSITE" id="PS51729">
    <property type="entry name" value="GNAT_YJDJ"/>
    <property type="match status" value="1"/>
</dbReference>
<dbReference type="EMBL" id="FMZK01000012">
    <property type="protein sequence ID" value="SDD83222.1"/>
    <property type="molecule type" value="Genomic_DNA"/>
</dbReference>